<reference evidence="3 4" key="2">
    <citation type="submission" date="2019-03" db="EMBL/GenBank/DDBJ databases">
        <title>Genomic Encyclopedia of Type Strains, Phase IV (KMG-IV): sequencing the most valuable type-strain genomes for metagenomic binning, comparative biology and taxonomic classification.</title>
        <authorList>
            <person name="Goeker M."/>
        </authorList>
    </citation>
    <scope>NUCLEOTIDE SEQUENCE [LARGE SCALE GENOMIC DNA]</scope>
    <source>
        <strain evidence="3 4">DSM 103426</strain>
    </source>
</reference>
<keyword evidence="1" id="KW-1133">Transmembrane helix</keyword>
<feature type="transmembrane region" description="Helical" evidence="1">
    <location>
        <begin position="21"/>
        <end position="38"/>
    </location>
</feature>
<dbReference type="RefSeq" id="WP_116442447.1">
    <property type="nucleotide sequence ID" value="NZ_BHEO01000008.1"/>
</dbReference>
<evidence type="ECO:0000313" key="2">
    <source>
        <dbReference type="EMBL" id="GBU06621.1"/>
    </source>
</evidence>
<proteinExistence type="predicted"/>
<dbReference type="EMBL" id="BHEO01000008">
    <property type="protein sequence ID" value="GBU06621.1"/>
    <property type="molecule type" value="Genomic_DNA"/>
</dbReference>
<dbReference type="Proteomes" id="UP000702954">
    <property type="component" value="Unassembled WGS sequence"/>
</dbReference>
<dbReference type="AlphaFoldDB" id="A0A4R3JJR2"/>
<evidence type="ECO:0000256" key="1">
    <source>
        <dbReference type="SAM" id="Phobius"/>
    </source>
</evidence>
<feature type="transmembrane region" description="Helical" evidence="1">
    <location>
        <begin position="44"/>
        <end position="64"/>
    </location>
</feature>
<gene>
    <name evidence="3" type="ORF">EDD74_12240</name>
    <name evidence="2" type="ORF">FAEUMB_31620</name>
</gene>
<sequence length="70" mass="8085">MNRKRTHRRRREKHILWGEKIMCFGFMLFLVMGAALDGPAWWKAIIGVIISGVIMVVGRIIAILEGEEYV</sequence>
<organism evidence="3 4">
    <name type="scientific">Faecalimonas umbilicata</name>
    <dbReference type="NCBI Taxonomy" id="1912855"/>
    <lineage>
        <taxon>Bacteria</taxon>
        <taxon>Bacillati</taxon>
        <taxon>Bacillota</taxon>
        <taxon>Clostridia</taxon>
        <taxon>Lachnospirales</taxon>
        <taxon>Lachnospiraceae</taxon>
        <taxon>Faecalimonas</taxon>
    </lineage>
</organism>
<evidence type="ECO:0000313" key="5">
    <source>
        <dbReference type="Proteomes" id="UP000702954"/>
    </source>
</evidence>
<dbReference type="Proteomes" id="UP000294613">
    <property type="component" value="Unassembled WGS sequence"/>
</dbReference>
<evidence type="ECO:0000313" key="3">
    <source>
        <dbReference type="EMBL" id="TCS65546.1"/>
    </source>
</evidence>
<keyword evidence="5" id="KW-1185">Reference proteome</keyword>
<accession>A0A4R3JJR2</accession>
<reference evidence="2 5" key="1">
    <citation type="journal article" date="2018" name="Int. J. Syst. Evol. Microbiol.">
        <title>Draft Genome Sequence of Faecalimonas umbilicata JCM 30896T, an Acetate-Producing Bacterium Isolated from Human Feces.</title>
        <authorList>
            <person name="Sakamoto M."/>
            <person name="Ikeyama N."/>
            <person name="Yuki M."/>
            <person name="Ohkuma M."/>
        </authorList>
    </citation>
    <scope>NUCLEOTIDE SEQUENCE [LARGE SCALE GENOMIC DNA]</scope>
    <source>
        <strain evidence="2 5">EGH7</strain>
    </source>
</reference>
<comment type="caution">
    <text evidence="3">The sequence shown here is derived from an EMBL/GenBank/DDBJ whole genome shotgun (WGS) entry which is preliminary data.</text>
</comment>
<evidence type="ECO:0000313" key="4">
    <source>
        <dbReference type="Proteomes" id="UP000294613"/>
    </source>
</evidence>
<keyword evidence="1" id="KW-0812">Transmembrane</keyword>
<keyword evidence="1" id="KW-0472">Membrane</keyword>
<protein>
    <submittedName>
        <fullName evidence="3">Uncharacterized protein</fullName>
    </submittedName>
</protein>
<dbReference type="EMBL" id="SLZV01000022">
    <property type="protein sequence ID" value="TCS65546.1"/>
    <property type="molecule type" value="Genomic_DNA"/>
</dbReference>
<name>A0A4R3JJR2_9FIRM</name>